<dbReference type="EMBL" id="CP009922">
    <property type="protein sequence ID" value="AKG44983.1"/>
    <property type="molecule type" value="Genomic_DNA"/>
</dbReference>
<evidence type="ECO:0000313" key="8">
    <source>
        <dbReference type="EMBL" id="AKG44983.1"/>
    </source>
</evidence>
<reference evidence="8" key="1">
    <citation type="submission" date="2019-08" db="EMBL/GenBank/DDBJ databases">
        <title>Complete genome sequence of a mangrove-derived Streptomyces xiamenensis.</title>
        <authorList>
            <person name="Xu J."/>
        </authorList>
    </citation>
    <scope>NUCLEOTIDE SEQUENCE</scope>
    <source>
        <strain evidence="8">318</strain>
    </source>
</reference>
<dbReference type="Gene3D" id="3.40.50.1820">
    <property type="entry name" value="alpha/beta hydrolase"/>
    <property type="match status" value="1"/>
</dbReference>
<dbReference type="PANTHER" id="PTHR43248:SF29">
    <property type="entry name" value="TRIPEPTIDYL AMINOPEPTIDASE"/>
    <property type="match status" value="1"/>
</dbReference>
<dbReference type="KEGG" id="sxi:SXIM_35990"/>
<feature type="region of interest" description="Disordered" evidence="4">
    <location>
        <begin position="496"/>
        <end position="515"/>
    </location>
</feature>
<keyword evidence="2 5" id="KW-0732">Signal</keyword>
<evidence type="ECO:0000256" key="1">
    <source>
        <dbReference type="ARBA" id="ARBA00010088"/>
    </source>
</evidence>
<dbReference type="HOGENOM" id="CLU_013364_3_2_11"/>
<dbReference type="InterPro" id="IPR013595">
    <property type="entry name" value="Pept_S33_TAP-like_C"/>
</dbReference>
<dbReference type="PANTHER" id="PTHR43248">
    <property type="entry name" value="2-SUCCINYL-6-HYDROXY-2,4-CYCLOHEXADIENE-1-CARBOXYLATE SYNTHASE"/>
    <property type="match status" value="1"/>
</dbReference>
<dbReference type="InterPro" id="IPR029058">
    <property type="entry name" value="AB_hydrolase_fold"/>
</dbReference>
<organism evidence="8 9">
    <name type="scientific">Streptomyces xiamenensis</name>
    <dbReference type="NCBI Taxonomy" id="408015"/>
    <lineage>
        <taxon>Bacteria</taxon>
        <taxon>Bacillati</taxon>
        <taxon>Actinomycetota</taxon>
        <taxon>Actinomycetes</taxon>
        <taxon>Kitasatosporales</taxon>
        <taxon>Streptomycetaceae</taxon>
        <taxon>Streptomyces</taxon>
    </lineage>
</organism>
<evidence type="ECO:0000259" key="6">
    <source>
        <dbReference type="Pfam" id="PF00561"/>
    </source>
</evidence>
<feature type="signal peptide" evidence="5">
    <location>
        <begin position="1"/>
        <end position="23"/>
    </location>
</feature>
<accession>A0A0F7FWJ8</accession>
<comment type="similarity">
    <text evidence="1">Belongs to the peptidase S33 family.</text>
</comment>
<feature type="chain" id="PRO_5002515795" evidence="5">
    <location>
        <begin position="24"/>
        <end position="515"/>
    </location>
</feature>
<dbReference type="SUPFAM" id="SSF53474">
    <property type="entry name" value="alpha/beta-Hydrolases"/>
    <property type="match status" value="1"/>
</dbReference>
<feature type="domain" description="Peptidase S33 tripeptidyl aminopeptidase-like C-terminal" evidence="7">
    <location>
        <begin position="400"/>
        <end position="498"/>
    </location>
</feature>
<evidence type="ECO:0000313" key="9">
    <source>
        <dbReference type="Proteomes" id="UP000034034"/>
    </source>
</evidence>
<dbReference type="PATRIC" id="fig|408015.6.peg.3648"/>
<protein>
    <submittedName>
        <fullName evidence="8">TAP domain protein</fullName>
    </submittedName>
</protein>
<dbReference type="Pfam" id="PF08386">
    <property type="entry name" value="Abhydrolase_4"/>
    <property type="match status" value="1"/>
</dbReference>
<name>A0A0F7FWJ8_9ACTN</name>
<dbReference type="STRING" id="408015.SXIM_35990"/>
<dbReference type="GO" id="GO:0016787">
    <property type="term" value="F:hydrolase activity"/>
    <property type="evidence" value="ECO:0007669"/>
    <property type="project" value="UniProtKB-KW"/>
</dbReference>
<keyword evidence="3" id="KW-0378">Hydrolase</keyword>
<dbReference type="Proteomes" id="UP000034034">
    <property type="component" value="Chromosome"/>
</dbReference>
<feature type="domain" description="AB hydrolase-1" evidence="6">
    <location>
        <begin position="126"/>
        <end position="258"/>
    </location>
</feature>
<dbReference type="RefSeq" id="WP_030728412.1">
    <property type="nucleotide sequence ID" value="NZ_JBHJWJ010000010.1"/>
</dbReference>
<dbReference type="AlphaFoldDB" id="A0A0F7FWJ8"/>
<evidence type="ECO:0000256" key="5">
    <source>
        <dbReference type="SAM" id="SignalP"/>
    </source>
</evidence>
<evidence type="ECO:0000256" key="3">
    <source>
        <dbReference type="ARBA" id="ARBA00022801"/>
    </source>
</evidence>
<dbReference type="InterPro" id="IPR000073">
    <property type="entry name" value="AB_hydrolase_1"/>
</dbReference>
<dbReference type="Pfam" id="PF00561">
    <property type="entry name" value="Abhydrolase_1"/>
    <property type="match status" value="1"/>
</dbReference>
<dbReference type="InterPro" id="IPR051601">
    <property type="entry name" value="Serine_prot/Carboxylest_S33"/>
</dbReference>
<evidence type="ECO:0000256" key="4">
    <source>
        <dbReference type="SAM" id="MobiDB-lite"/>
    </source>
</evidence>
<keyword evidence="9" id="KW-1185">Reference proteome</keyword>
<evidence type="ECO:0000256" key="2">
    <source>
        <dbReference type="ARBA" id="ARBA00022729"/>
    </source>
</evidence>
<proteinExistence type="inferred from homology"/>
<gene>
    <name evidence="8" type="ORF">SXIM_35990</name>
</gene>
<evidence type="ECO:0000259" key="7">
    <source>
        <dbReference type="Pfam" id="PF08386"/>
    </source>
</evidence>
<sequence>MKKLVVTSAAVAVVLAGASVVIAQTDRSGPPAATMTWSPCPEDDPIMEDYLAGLECGSLQVPLDHSDPGGEQITLELTRASHTVPPEEYQGVVLVNRGLWPGAIGRDLPTRFADGSTGLPQEVGAAYDWIGFDPRGVGASEPRVTCDPDYLYPEQARPDYVPHTAAQQQQWLDRAEAFADSCGSAYGDVLEHLGTKDTAHDLDLVRQALGEERISYLGYSYGTYLGSVYASLYPDRVHRMVLDSVMGPGSIGYQGSLEQNVAFQERAGIWFDWIAGYDDVYQLGSTREEVEANYYRGMDMLRDAPIDGLIGAAEYNDVFIVNAYRTYIWSYHAGVLADWVLREDPSGLRDNYMPGDYPAQNTYAMQAAIQCRDSAWPREWQQWQDDHTSQYEAGDRFMTWHNAWYNAPCAFWPVPADTPQEIGADGVGMLLLQAENDAATPVAGAHEVHELFPDSRFVLERGGNFHGTSLTANANACMNDWVAGYLRDGTLPDAADGPDAYCEASAPPEPDPETS</sequence>